<dbReference type="RefSeq" id="WP_123583922.1">
    <property type="nucleotide sequence ID" value="NZ_MOBI01000022.1"/>
</dbReference>
<reference evidence="1 2" key="1">
    <citation type="submission" date="2016-10" db="EMBL/GenBank/DDBJ databases">
        <title>Comparative genome analysis of multiple Pseudomonas spp. focuses on biocontrol and plant growth promoting traits.</title>
        <authorList>
            <person name="Tao X.-Y."/>
            <person name="Taylor C.G."/>
        </authorList>
    </citation>
    <scope>NUCLEOTIDE SEQUENCE [LARGE SCALE GENOMIC DNA]</scope>
    <source>
        <strain evidence="1 2">37D10</strain>
    </source>
</reference>
<comment type="caution">
    <text evidence="1">The sequence shown here is derived from an EMBL/GenBank/DDBJ whole genome shotgun (WGS) entry which is preliminary data.</text>
</comment>
<dbReference type="Proteomes" id="UP000284684">
    <property type="component" value="Unassembled WGS sequence"/>
</dbReference>
<evidence type="ECO:0000313" key="1">
    <source>
        <dbReference type="EMBL" id="ROM93278.1"/>
    </source>
</evidence>
<protein>
    <submittedName>
        <fullName evidence="1">Uncharacterized protein</fullName>
    </submittedName>
</protein>
<gene>
    <name evidence="1" type="ORF">BK658_19800</name>
</gene>
<evidence type="ECO:0000313" key="2">
    <source>
        <dbReference type="Proteomes" id="UP000284684"/>
    </source>
</evidence>
<dbReference type="EMBL" id="MOBI01000022">
    <property type="protein sequence ID" value="ROM93278.1"/>
    <property type="molecule type" value="Genomic_DNA"/>
</dbReference>
<name>A0A423GML7_9PSED</name>
<accession>A0A423GML7</accession>
<proteinExistence type="predicted"/>
<sequence>MNIWSDFVLALGQKEAGDVVENVFRRIGESPSVSETPDSYNDPLGKTKFYKFYESGLEFGFRSGKLNHVHFFVQDHEGYSAYRGDMLGRVAQVWNCKEVVRELGIASRAGEGRVDMLIGYVHQWMRYEYGEYALRMEFSQNGDLWKATLIST</sequence>
<organism evidence="1 2">
    <name type="scientific">Pseudomonas brassicacearum</name>
    <dbReference type="NCBI Taxonomy" id="930166"/>
    <lineage>
        <taxon>Bacteria</taxon>
        <taxon>Pseudomonadati</taxon>
        <taxon>Pseudomonadota</taxon>
        <taxon>Gammaproteobacteria</taxon>
        <taxon>Pseudomonadales</taxon>
        <taxon>Pseudomonadaceae</taxon>
        <taxon>Pseudomonas</taxon>
    </lineage>
</organism>
<dbReference type="AlphaFoldDB" id="A0A423GML7"/>